<keyword evidence="4" id="KW-1185">Reference proteome</keyword>
<reference evidence="3 4" key="1">
    <citation type="journal article" date="2019" name="Int. J. Syst. Evol. Microbiol.">
        <title>The Global Catalogue of Microorganisms (GCM) 10K type strain sequencing project: providing services to taxonomists for standard genome sequencing and annotation.</title>
        <authorList>
            <consortium name="The Broad Institute Genomics Platform"/>
            <consortium name="The Broad Institute Genome Sequencing Center for Infectious Disease"/>
            <person name="Wu L."/>
            <person name="Ma J."/>
        </authorList>
    </citation>
    <scope>NUCLEOTIDE SEQUENCE [LARGE SCALE GENOMIC DNA]</scope>
    <source>
        <strain evidence="3 4">JCM 14326</strain>
    </source>
</reference>
<feature type="signal peptide" evidence="2">
    <location>
        <begin position="1"/>
        <end position="27"/>
    </location>
</feature>
<sequence>MQHLPGRLSSALLAVLILMGSSVPVAAALPVAERSSAPERDACFLDLSGTGTEGGVCPSGEVPDDAAGRHLGPHEQVPPTKPSFYITVHDTEWAWRAGCDMGRQDESLPGTQQSVMVLAFGQTEPSPSGVYRLSYFHGPDQEFDVAAEMAIAMGHGYGVCTGSDETSRLWIGMGTNNFPDSAVNRRAGKTLAIAARDAARELGSGYQSTIWGANDFEAWGETDPSLNDRSRAWLDGYNDVPGRPPLVNFGSTDACPWDDVPEASSCSPGHTAETIVYVSTQGAARALPEIYTPEGTQAAQWALLARYAWREGTPMRFAAVMSQHGACGQRGGCEGIDNPPETSWLQLNQHLDRNWRTTATPGAPTDIFWQENLLEDEG</sequence>
<dbReference type="RefSeq" id="WP_344104873.1">
    <property type="nucleotide sequence ID" value="NZ_BAAANL010000007.1"/>
</dbReference>
<gene>
    <name evidence="3" type="ORF">GCM10009751_32280</name>
</gene>
<organism evidence="3 4">
    <name type="scientific">Myceligenerans crystallogenes</name>
    <dbReference type="NCBI Taxonomy" id="316335"/>
    <lineage>
        <taxon>Bacteria</taxon>
        <taxon>Bacillati</taxon>
        <taxon>Actinomycetota</taxon>
        <taxon>Actinomycetes</taxon>
        <taxon>Micrococcales</taxon>
        <taxon>Promicromonosporaceae</taxon>
        <taxon>Myceligenerans</taxon>
    </lineage>
</organism>
<proteinExistence type="predicted"/>
<keyword evidence="2" id="KW-0732">Signal</keyword>
<dbReference type="EMBL" id="BAAANL010000007">
    <property type="protein sequence ID" value="GAA1870726.1"/>
    <property type="molecule type" value="Genomic_DNA"/>
</dbReference>
<evidence type="ECO:0000256" key="1">
    <source>
        <dbReference type="SAM" id="MobiDB-lite"/>
    </source>
</evidence>
<dbReference type="Proteomes" id="UP001501094">
    <property type="component" value="Unassembled WGS sequence"/>
</dbReference>
<accession>A0ABN2NLL6</accession>
<protein>
    <submittedName>
        <fullName evidence="3">Uncharacterized protein</fullName>
    </submittedName>
</protein>
<comment type="caution">
    <text evidence="3">The sequence shown here is derived from an EMBL/GenBank/DDBJ whole genome shotgun (WGS) entry which is preliminary data.</text>
</comment>
<evidence type="ECO:0000313" key="4">
    <source>
        <dbReference type="Proteomes" id="UP001501094"/>
    </source>
</evidence>
<evidence type="ECO:0000256" key="2">
    <source>
        <dbReference type="SAM" id="SignalP"/>
    </source>
</evidence>
<evidence type="ECO:0000313" key="3">
    <source>
        <dbReference type="EMBL" id="GAA1870726.1"/>
    </source>
</evidence>
<feature type="chain" id="PRO_5047198456" evidence="2">
    <location>
        <begin position="28"/>
        <end position="378"/>
    </location>
</feature>
<name>A0ABN2NLL6_9MICO</name>
<feature type="region of interest" description="Disordered" evidence="1">
    <location>
        <begin position="54"/>
        <end position="81"/>
    </location>
</feature>